<dbReference type="PATRIC" id="fig|889378.3.peg.2827"/>
<evidence type="ECO:0000256" key="2">
    <source>
        <dbReference type="SAM" id="MobiDB-lite"/>
    </source>
</evidence>
<name>H9UMY4_SPIAZ</name>
<dbReference type="AlphaFoldDB" id="H9UMY4"/>
<dbReference type="PANTHER" id="PTHR15004">
    <property type="entry name" value="GLUTAMYL-TRNA(GLN) AMIDOTRANSFERASE SUBUNIT C, MITOCHONDRIAL"/>
    <property type="match status" value="1"/>
</dbReference>
<feature type="region of interest" description="Disordered" evidence="2">
    <location>
        <begin position="49"/>
        <end position="74"/>
    </location>
</feature>
<dbReference type="GO" id="GO:0006450">
    <property type="term" value="P:regulation of translational fidelity"/>
    <property type="evidence" value="ECO:0007669"/>
    <property type="project" value="InterPro"/>
</dbReference>
<dbReference type="GO" id="GO:0016740">
    <property type="term" value="F:transferase activity"/>
    <property type="evidence" value="ECO:0007669"/>
    <property type="project" value="UniProtKB-KW"/>
</dbReference>
<reference evidence="4" key="1">
    <citation type="journal article" date="2013" name="Stand. Genomic Sci.">
        <title>Complete genome sequence of the halophilic bacterium Spirochaeta africana type strain (Z-7692(T)) from the alkaline Lake Magadi in the East African Rift.</title>
        <authorList>
            <person name="Liolos K."/>
            <person name="Abt B."/>
            <person name="Scheuner C."/>
            <person name="Teshima H."/>
            <person name="Held B."/>
            <person name="Lapidus A."/>
            <person name="Nolan M."/>
            <person name="Lucas S."/>
            <person name="Deshpande S."/>
            <person name="Cheng J.F."/>
            <person name="Tapia R."/>
            <person name="Goodwin L.A."/>
            <person name="Pitluck S."/>
            <person name="Pagani I."/>
            <person name="Ivanova N."/>
            <person name="Mavromatis K."/>
            <person name="Mikhailova N."/>
            <person name="Huntemann M."/>
            <person name="Pati A."/>
            <person name="Chen A."/>
            <person name="Palaniappan K."/>
            <person name="Land M."/>
            <person name="Rohde M."/>
            <person name="Tindall B.J."/>
            <person name="Detter J.C."/>
            <person name="Goker M."/>
            <person name="Bristow J."/>
            <person name="Eisen J.A."/>
            <person name="Markowitz V."/>
            <person name="Hugenholtz P."/>
            <person name="Woyke T."/>
            <person name="Klenk H.P."/>
            <person name="Kyrpides N.C."/>
        </authorList>
    </citation>
    <scope>NUCLEOTIDE SEQUENCE</scope>
    <source>
        <strain evidence="4">ATCC 700263 / DSM 8902 / Z-7692</strain>
    </source>
</reference>
<dbReference type="PANTHER" id="PTHR15004:SF0">
    <property type="entry name" value="GLUTAMYL-TRNA(GLN) AMIDOTRANSFERASE SUBUNIT C, MITOCHONDRIAL"/>
    <property type="match status" value="1"/>
</dbReference>
<dbReference type="KEGG" id="sfc:Spiaf_2853"/>
<evidence type="ECO:0000313" key="3">
    <source>
        <dbReference type="EMBL" id="AFG38877.1"/>
    </source>
</evidence>
<keyword evidence="4" id="KW-1185">Reference proteome</keyword>
<accession>H9UMY4</accession>
<dbReference type="Gene3D" id="1.10.20.60">
    <property type="entry name" value="Glu-tRNAGln amidotransferase C subunit, N-terminal domain"/>
    <property type="match status" value="1"/>
</dbReference>
<gene>
    <name evidence="3" type="ordered locus">Spiaf_2853</name>
</gene>
<dbReference type="eggNOG" id="COG0721">
    <property type="taxonomic scope" value="Bacteria"/>
</dbReference>
<keyword evidence="3" id="KW-0808">Transferase</keyword>
<dbReference type="STRING" id="889378.Spiaf_2853"/>
<organism evidence="3 4">
    <name type="scientific">Spirochaeta africana (strain ATCC 700263 / DSM 8902 / Z-7692)</name>
    <dbReference type="NCBI Taxonomy" id="889378"/>
    <lineage>
        <taxon>Bacteria</taxon>
        <taxon>Pseudomonadati</taxon>
        <taxon>Spirochaetota</taxon>
        <taxon>Spirochaetia</taxon>
        <taxon>Spirochaetales</taxon>
        <taxon>Spirochaetaceae</taxon>
        <taxon>Spirochaeta</taxon>
    </lineage>
</organism>
<evidence type="ECO:0000256" key="1">
    <source>
        <dbReference type="ARBA" id="ARBA00014426"/>
    </source>
</evidence>
<dbReference type="SUPFAM" id="SSF141000">
    <property type="entry name" value="Glu-tRNAGln amidotransferase C subunit"/>
    <property type="match status" value="1"/>
</dbReference>
<dbReference type="GO" id="GO:0070681">
    <property type="term" value="P:glutaminyl-tRNAGln biosynthesis via transamidation"/>
    <property type="evidence" value="ECO:0007669"/>
    <property type="project" value="TreeGrafter"/>
</dbReference>
<dbReference type="InterPro" id="IPR003837">
    <property type="entry name" value="GatC"/>
</dbReference>
<dbReference type="Pfam" id="PF02686">
    <property type="entry name" value="GatC"/>
    <property type="match status" value="1"/>
</dbReference>
<dbReference type="OrthoDB" id="371238at2"/>
<sequence>MISDKELAITAELAQIEITDQEADSLRQAVSRMVEYFSSMAEVDVTGLEPMTHGHASGNRVRQDSSREFADTDSLLENAEDLEDRFIAVPNVL</sequence>
<dbReference type="NCBIfam" id="TIGR00135">
    <property type="entry name" value="gatC"/>
    <property type="match status" value="1"/>
</dbReference>
<dbReference type="InterPro" id="IPR036113">
    <property type="entry name" value="Asp/Glu-ADT_sf_sub_c"/>
</dbReference>
<dbReference type="HOGENOM" id="CLU_105899_2_2_12"/>
<evidence type="ECO:0000313" key="4">
    <source>
        <dbReference type="Proteomes" id="UP000007383"/>
    </source>
</evidence>
<dbReference type="EMBL" id="CP003282">
    <property type="protein sequence ID" value="AFG38877.1"/>
    <property type="molecule type" value="Genomic_DNA"/>
</dbReference>
<dbReference type="RefSeq" id="WP_014456859.1">
    <property type="nucleotide sequence ID" value="NC_017098.1"/>
</dbReference>
<dbReference type="Proteomes" id="UP000007383">
    <property type="component" value="Chromosome"/>
</dbReference>
<protein>
    <recommendedName>
        <fullName evidence="1">Glutamyl-tRNA(Gln) amidotransferase subunit C</fullName>
    </recommendedName>
</protein>
<proteinExistence type="predicted"/>
<feature type="compositionally biased region" description="Basic and acidic residues" evidence="2">
    <location>
        <begin position="61"/>
        <end position="70"/>
    </location>
</feature>